<dbReference type="InterPro" id="IPR029062">
    <property type="entry name" value="Class_I_gatase-like"/>
</dbReference>
<evidence type="ECO:0000259" key="1">
    <source>
        <dbReference type="PROSITE" id="PS50234"/>
    </source>
</evidence>
<dbReference type="PANTHER" id="PTHR37947">
    <property type="entry name" value="BLL2462 PROTEIN"/>
    <property type="match status" value="1"/>
</dbReference>
<protein>
    <recommendedName>
        <fullName evidence="1">VWFA domain-containing protein</fullName>
    </recommendedName>
</protein>
<feature type="non-terminal residue" evidence="2">
    <location>
        <position position="561"/>
    </location>
</feature>
<dbReference type="Pfam" id="PF00092">
    <property type="entry name" value="VWA"/>
    <property type="match status" value="1"/>
</dbReference>
<dbReference type="PANTHER" id="PTHR37947:SF2">
    <property type="entry name" value="VON WILLEBRAND FACTOR TYPE A"/>
    <property type="match status" value="1"/>
</dbReference>
<dbReference type="Gene3D" id="3.40.50.410">
    <property type="entry name" value="von Willebrand factor, type A domain"/>
    <property type="match status" value="2"/>
</dbReference>
<accession>A0A381UP94</accession>
<dbReference type="SMART" id="SM00327">
    <property type="entry name" value="VWA"/>
    <property type="match status" value="1"/>
</dbReference>
<dbReference type="SUPFAM" id="SSF53300">
    <property type="entry name" value="vWA-like"/>
    <property type="match status" value="2"/>
</dbReference>
<reference evidence="2" key="1">
    <citation type="submission" date="2018-05" db="EMBL/GenBank/DDBJ databases">
        <authorList>
            <person name="Lanie J.A."/>
            <person name="Ng W.-L."/>
            <person name="Kazmierczak K.M."/>
            <person name="Andrzejewski T.M."/>
            <person name="Davidsen T.M."/>
            <person name="Wayne K.J."/>
            <person name="Tettelin H."/>
            <person name="Glass J.I."/>
            <person name="Rusch D."/>
            <person name="Podicherti R."/>
            <person name="Tsui H.-C.T."/>
            <person name="Winkler M.E."/>
        </authorList>
    </citation>
    <scope>NUCLEOTIDE SEQUENCE</scope>
</reference>
<proteinExistence type="predicted"/>
<dbReference type="InterPro" id="IPR036465">
    <property type="entry name" value="vWFA_dom_sf"/>
</dbReference>
<dbReference type="EMBL" id="UINC01006817">
    <property type="protein sequence ID" value="SVA29814.1"/>
    <property type="molecule type" value="Genomic_DNA"/>
</dbReference>
<organism evidence="2">
    <name type="scientific">marine metagenome</name>
    <dbReference type="NCBI Taxonomy" id="408172"/>
    <lineage>
        <taxon>unclassified sequences</taxon>
        <taxon>metagenomes</taxon>
        <taxon>ecological metagenomes</taxon>
    </lineage>
</organism>
<gene>
    <name evidence="2" type="ORF">METZ01_LOCUS82668</name>
</gene>
<dbReference type="SUPFAM" id="SSF52317">
    <property type="entry name" value="Class I glutamine amidotransferase-like"/>
    <property type="match status" value="1"/>
</dbReference>
<dbReference type="InterPro" id="IPR002035">
    <property type="entry name" value="VWF_A"/>
</dbReference>
<feature type="domain" description="VWFA" evidence="1">
    <location>
        <begin position="389"/>
        <end position="554"/>
    </location>
</feature>
<dbReference type="PROSITE" id="PS50234">
    <property type="entry name" value="VWFA"/>
    <property type="match status" value="1"/>
</dbReference>
<evidence type="ECO:0000313" key="2">
    <source>
        <dbReference type="EMBL" id="SVA29814.1"/>
    </source>
</evidence>
<name>A0A381UP94_9ZZZZ</name>
<sequence length="561" mass="60047">MALCALLPWIGPWRGRDAGQNVLRSLLFIFLTAALTRPHLLRDDAAPQRILILDRSASVDPEASQEATGRALQFAKAGTRKNQHLVLFGSLNDEHQRLFSKEFGSVTVLQDSGPEGNSPLSAALARANSLIPRTSTGTITLASDGLATRPDDARAISALRDRGIPVHVALMPAASTPPTPVGLSWTDELRVGTTARLQATVVARGGGNSGTLTLRSEGRALASALYEGGQREVISLSFEPEKAGFLNAVLSVVPDNNQTNLPQLGVVLPIREPHRLLYLGDLQQNGAAELANVLGPGFEVKKVDPANADDFELALSLCDLVVLDDQPAASIPLAAERSLLDAVTNEGLGLVMSGGRAAFGTGGWHDRPIETMLPVESVQKEEKRDPSTTLAVVIDTSGSMSGVRVQLAKEVSRLAIRRLLPHDKVGIVEFYGAKRWAAPIQPASNAIELQRALNRMDAGGGTVIMPALVEAFYALQNVDTRYKHVLVLTDGGVESGDFESLMRRMADEGINVSTVLCGGGYHSEFLVNVANWGKGRFYNVPNRFNLPEILLKQPSTAKLPA</sequence>
<dbReference type="AlphaFoldDB" id="A0A381UP94"/>